<evidence type="ECO:0000313" key="11">
    <source>
        <dbReference type="Proteomes" id="UP000449092"/>
    </source>
</evidence>
<dbReference type="FunFam" id="3.40.50.300:FF:000120">
    <property type="entry name" value="ATP-dependent chaperone ClpB"/>
    <property type="match status" value="1"/>
</dbReference>
<reference evidence="10 11" key="1">
    <citation type="submission" date="2019-09" db="EMBL/GenBank/DDBJ databases">
        <title>Characterisation of the sponge microbiome using genome-centric metagenomics.</title>
        <authorList>
            <person name="Engelberts J.P."/>
            <person name="Robbins S.J."/>
            <person name="De Goeij J.M."/>
            <person name="Aranda M."/>
            <person name="Bell S.C."/>
            <person name="Webster N.S."/>
        </authorList>
    </citation>
    <scope>NUCLEOTIDE SEQUENCE [LARGE SCALE GENOMIC DNA]</scope>
    <source>
        <strain evidence="10">SB0662_bin_43</strain>
    </source>
</reference>
<dbReference type="Pfam" id="PF02861">
    <property type="entry name" value="Clp_N"/>
    <property type="match status" value="1"/>
</dbReference>
<dbReference type="InterPro" id="IPR018368">
    <property type="entry name" value="ClpA/B_CS1"/>
</dbReference>
<dbReference type="FunFam" id="3.40.50.300:FF:000025">
    <property type="entry name" value="ATP-dependent Clp protease subunit"/>
    <property type="match status" value="1"/>
</dbReference>
<evidence type="ECO:0000256" key="3">
    <source>
        <dbReference type="ARBA" id="ARBA00022741"/>
    </source>
</evidence>
<evidence type="ECO:0000256" key="4">
    <source>
        <dbReference type="ARBA" id="ARBA00022840"/>
    </source>
</evidence>
<dbReference type="EMBL" id="VXOY01000018">
    <property type="protein sequence ID" value="MYE38291.1"/>
    <property type="molecule type" value="Genomic_DNA"/>
</dbReference>
<organism evidence="10 11">
    <name type="scientific">Candidatus Spechtbacteria bacterium SB0662_bin_43</name>
    <dbReference type="NCBI Taxonomy" id="2604897"/>
    <lineage>
        <taxon>Bacteria</taxon>
        <taxon>Candidatus Spechtiibacteriota</taxon>
    </lineage>
</organism>
<dbReference type="PROSITE" id="PS00870">
    <property type="entry name" value="CLPAB_1"/>
    <property type="match status" value="1"/>
</dbReference>
<gene>
    <name evidence="10" type="ORF">F4X82_02110</name>
</gene>
<dbReference type="Proteomes" id="UP000449092">
    <property type="component" value="Unassembled WGS sequence"/>
</dbReference>
<evidence type="ECO:0000259" key="9">
    <source>
        <dbReference type="PROSITE" id="PS51903"/>
    </source>
</evidence>
<dbReference type="SUPFAM" id="SSF81923">
    <property type="entry name" value="Double Clp-N motif"/>
    <property type="match status" value="1"/>
</dbReference>
<dbReference type="InterPro" id="IPR036628">
    <property type="entry name" value="Clp_N_dom_sf"/>
</dbReference>
<feature type="coiled-coil region" evidence="8">
    <location>
        <begin position="426"/>
        <end position="593"/>
    </location>
</feature>
<dbReference type="PROSITE" id="PS51903">
    <property type="entry name" value="CLP_R"/>
    <property type="match status" value="1"/>
</dbReference>
<evidence type="ECO:0000256" key="1">
    <source>
        <dbReference type="ARBA" id="ARBA00008675"/>
    </source>
</evidence>
<keyword evidence="8" id="KW-0175">Coiled coil</keyword>
<dbReference type="Pfam" id="PF10431">
    <property type="entry name" value="ClpB_D2-small"/>
    <property type="match status" value="1"/>
</dbReference>
<dbReference type="GO" id="GO:0005524">
    <property type="term" value="F:ATP binding"/>
    <property type="evidence" value="ECO:0007669"/>
    <property type="project" value="UniProtKB-KW"/>
</dbReference>
<comment type="caution">
    <text evidence="10">The sequence shown here is derived from an EMBL/GenBank/DDBJ whole genome shotgun (WGS) entry which is preliminary data.</text>
</comment>
<keyword evidence="5" id="KW-0143">Chaperone</keyword>
<name>A0A845DE91_9BACT</name>
<dbReference type="Gene3D" id="1.10.8.60">
    <property type="match status" value="1"/>
</dbReference>
<keyword evidence="2 7" id="KW-0677">Repeat</keyword>
<comment type="similarity">
    <text evidence="1">Belongs to the ClpA/ClpB family.</text>
</comment>
<evidence type="ECO:0000256" key="6">
    <source>
        <dbReference type="ARBA" id="ARBA00026057"/>
    </source>
</evidence>
<accession>A0A845DE91</accession>
<dbReference type="InterPro" id="IPR003593">
    <property type="entry name" value="AAA+_ATPase"/>
</dbReference>
<dbReference type="PANTHER" id="PTHR11638">
    <property type="entry name" value="ATP-DEPENDENT CLP PROTEASE"/>
    <property type="match status" value="1"/>
</dbReference>
<keyword evidence="4" id="KW-0067">ATP-binding</keyword>
<dbReference type="SMART" id="SM00382">
    <property type="entry name" value="AAA"/>
    <property type="match status" value="2"/>
</dbReference>
<evidence type="ECO:0000256" key="5">
    <source>
        <dbReference type="ARBA" id="ARBA00023186"/>
    </source>
</evidence>
<evidence type="ECO:0000313" key="10">
    <source>
        <dbReference type="EMBL" id="MYE38291.1"/>
    </source>
</evidence>
<dbReference type="InterPro" id="IPR041546">
    <property type="entry name" value="ClpA/ClpB_AAA_lid"/>
</dbReference>
<dbReference type="PRINTS" id="PR00300">
    <property type="entry name" value="CLPPROTEASEA"/>
</dbReference>
<dbReference type="InterPro" id="IPR004176">
    <property type="entry name" value="Clp_R_N"/>
</dbReference>
<dbReference type="AlphaFoldDB" id="A0A845DE91"/>
<sequence length="900" mass="102900">MNHHQFTRLTQEVLQKAQAISQEYNTPMSDMHLLAALLEQQENNIVHTVLNKVGVDRHSLLTKTRQDLSSSLYHHNPHAHDMHTQHSGQIPITQNFQRIMVRSQQEAQKFSDHYVSIEHLFLAILDTPSRAKEILESEPLGSPSQEVTEQRISYAMVLEILKDLRGNVRITDPHPEDKFQVLEKYTRNLTQQARGDKIDPIIGRDDEIRRIMQVLSRRTKNNPVLIGEAGVGKTAIVEGLAQRIVDNDVPESLKDKEVLSLDIGALVAGTKYRGEFEDRLKAVLKEIEKAEGKIILFIDELHTIVGAGVAEGSIDASNLLKPALARGELRAVGATTTQEYQKHIEKDLALERRFQPVYVAEPLTDDAIAILRGIKEKYEVHHGVRITDGAIIAAVKLSQRYLSGRSLPDKAVDLIDEAASAMRLSIESQPEELDKLNRELRRLEVEKEALKKEKDRKSKERLKEAEKTYADIKERSRALEQRWRNEKDIISSIHSLRKEIDEMQQQANIAQRQGETDKAAELLYGKIPEYKNNLREQEKELTRIQKEHKIVSEEITEEEIAAIIAKWTGIPAARMLQEEAQRLNKMEEMLRNRVVGQEEAIHAVANAIRRNRAGVGEENRPIGSFLFLGPTGVGKTELARTLAEFLFDDENAMIQIDMSEYMERHAVSRMIGSPPGYIGYDEGGQLTEQVKRRPYSVVLFDEVEKANPEVFNTLLQILEDGKLTDSKGRTVDFKNTVIILTSNLGSQHIQDISSLGFDSNDEKTRQDKKIQEETMRDKIMESLRTHFKPEFINRLDEIIIFHPLSEDIMMQIVKRQLDNVIQRLQERDIELHIHEEVDAFIVQKGYDINFGARPLKRAIQRYILDPLSKELIEKNIKESAKATVQLGKDDDLKITIQKIR</sequence>
<dbReference type="PANTHER" id="PTHR11638:SF18">
    <property type="entry name" value="HEAT SHOCK PROTEIN 104"/>
    <property type="match status" value="1"/>
</dbReference>
<dbReference type="Gene3D" id="3.40.50.300">
    <property type="entry name" value="P-loop containing nucleotide triphosphate hydrolases"/>
    <property type="match status" value="3"/>
</dbReference>
<dbReference type="SUPFAM" id="SSF52540">
    <property type="entry name" value="P-loop containing nucleoside triphosphate hydrolases"/>
    <property type="match status" value="2"/>
</dbReference>
<dbReference type="GO" id="GO:0034605">
    <property type="term" value="P:cellular response to heat"/>
    <property type="evidence" value="ECO:0007669"/>
    <property type="project" value="TreeGrafter"/>
</dbReference>
<dbReference type="GO" id="GO:0016887">
    <property type="term" value="F:ATP hydrolysis activity"/>
    <property type="evidence" value="ECO:0007669"/>
    <property type="project" value="InterPro"/>
</dbReference>
<dbReference type="InterPro" id="IPR019489">
    <property type="entry name" value="Clp_ATPase_C"/>
</dbReference>
<dbReference type="CDD" id="cd19499">
    <property type="entry name" value="RecA-like_ClpB_Hsp104-like"/>
    <property type="match status" value="1"/>
</dbReference>
<dbReference type="Gene3D" id="1.10.1780.10">
    <property type="entry name" value="Clp, N-terminal domain"/>
    <property type="match status" value="1"/>
</dbReference>
<evidence type="ECO:0000256" key="7">
    <source>
        <dbReference type="PROSITE-ProRule" id="PRU01251"/>
    </source>
</evidence>
<dbReference type="InterPro" id="IPR001270">
    <property type="entry name" value="ClpA/B"/>
</dbReference>
<dbReference type="GO" id="GO:0005737">
    <property type="term" value="C:cytoplasm"/>
    <property type="evidence" value="ECO:0007669"/>
    <property type="project" value="TreeGrafter"/>
</dbReference>
<evidence type="ECO:0000256" key="2">
    <source>
        <dbReference type="ARBA" id="ARBA00022737"/>
    </source>
</evidence>
<dbReference type="Pfam" id="PF00004">
    <property type="entry name" value="AAA"/>
    <property type="match status" value="1"/>
</dbReference>
<comment type="subunit">
    <text evidence="6">Homohexamer. The oligomerization is ATP-dependent.</text>
</comment>
<dbReference type="InterPro" id="IPR050130">
    <property type="entry name" value="ClpA_ClpB"/>
</dbReference>
<dbReference type="Pfam" id="PF17871">
    <property type="entry name" value="AAA_lid_9"/>
    <property type="match status" value="1"/>
</dbReference>
<evidence type="ECO:0000256" key="8">
    <source>
        <dbReference type="SAM" id="Coils"/>
    </source>
</evidence>
<proteinExistence type="inferred from homology"/>
<dbReference type="Pfam" id="PF07724">
    <property type="entry name" value="AAA_2"/>
    <property type="match status" value="1"/>
</dbReference>
<feature type="domain" description="Clp R" evidence="9">
    <location>
        <begin position="1"/>
        <end position="167"/>
    </location>
</feature>
<dbReference type="InterPro" id="IPR027417">
    <property type="entry name" value="P-loop_NTPase"/>
</dbReference>
<dbReference type="CDD" id="cd00009">
    <property type="entry name" value="AAA"/>
    <property type="match status" value="1"/>
</dbReference>
<protein>
    <submittedName>
        <fullName evidence="10">AAA domain-containing protein</fullName>
    </submittedName>
</protein>
<dbReference type="FunFam" id="3.40.50.300:FF:000010">
    <property type="entry name" value="Chaperone clpB 1, putative"/>
    <property type="match status" value="1"/>
</dbReference>
<dbReference type="SMART" id="SM01086">
    <property type="entry name" value="ClpB_D2-small"/>
    <property type="match status" value="1"/>
</dbReference>
<keyword evidence="3" id="KW-0547">Nucleotide-binding</keyword>
<dbReference type="InterPro" id="IPR003959">
    <property type="entry name" value="ATPase_AAA_core"/>
</dbReference>